<accession>A0A6G0KCT1</accession>
<reference evidence="1 2" key="1">
    <citation type="submission" date="2018-09" db="EMBL/GenBank/DDBJ databases">
        <title>Genomic investigation of the strawberry pathogen Phytophthora fragariae indicates pathogenicity is determined by transcriptional variation in three key races.</title>
        <authorList>
            <person name="Adams T.M."/>
            <person name="Armitage A.D."/>
            <person name="Sobczyk M.K."/>
            <person name="Bates H.J."/>
            <person name="Dunwell J.M."/>
            <person name="Nellist C.F."/>
            <person name="Harrison R.J."/>
        </authorList>
    </citation>
    <scope>NUCLEOTIDE SEQUENCE [LARGE SCALE GENOMIC DNA]</scope>
    <source>
        <strain evidence="1 2">ONT-3</strain>
    </source>
</reference>
<sequence>MQQDLVRWSHMVEALALNGVTLSFFRSLPPPDEVVEMDASDDDLCALVAANR</sequence>
<proteinExistence type="predicted"/>
<name>A0A6G0KCT1_9STRA</name>
<gene>
    <name evidence="1" type="ORF">PF010_g20928</name>
</gene>
<evidence type="ECO:0000313" key="2">
    <source>
        <dbReference type="Proteomes" id="UP000488956"/>
    </source>
</evidence>
<dbReference type="AlphaFoldDB" id="A0A6G0KCT1"/>
<comment type="caution">
    <text evidence="1">The sequence shown here is derived from an EMBL/GenBank/DDBJ whole genome shotgun (WGS) entry which is preliminary data.</text>
</comment>
<organism evidence="1 2">
    <name type="scientific">Phytophthora fragariae</name>
    <dbReference type="NCBI Taxonomy" id="53985"/>
    <lineage>
        <taxon>Eukaryota</taxon>
        <taxon>Sar</taxon>
        <taxon>Stramenopiles</taxon>
        <taxon>Oomycota</taxon>
        <taxon>Peronosporomycetes</taxon>
        <taxon>Peronosporales</taxon>
        <taxon>Peronosporaceae</taxon>
        <taxon>Phytophthora</taxon>
    </lineage>
</organism>
<dbReference type="EMBL" id="QXFX01001827">
    <property type="protein sequence ID" value="KAE9084217.1"/>
    <property type="molecule type" value="Genomic_DNA"/>
</dbReference>
<evidence type="ECO:0000313" key="1">
    <source>
        <dbReference type="EMBL" id="KAE9084217.1"/>
    </source>
</evidence>
<dbReference type="Proteomes" id="UP000488956">
    <property type="component" value="Unassembled WGS sequence"/>
</dbReference>
<protein>
    <submittedName>
        <fullName evidence="1">Uncharacterized protein</fullName>
    </submittedName>
</protein>